<keyword evidence="6" id="KW-0418">Kinase</keyword>
<dbReference type="InterPro" id="IPR001245">
    <property type="entry name" value="Ser-Thr/Tyr_kinase_cat_dom"/>
</dbReference>
<feature type="compositionally biased region" description="Low complexity" evidence="10">
    <location>
        <begin position="377"/>
        <end position="395"/>
    </location>
</feature>
<dbReference type="Gene3D" id="1.10.510.10">
    <property type="entry name" value="Transferase(Phosphotransferase) domain 1"/>
    <property type="match status" value="1"/>
</dbReference>
<dbReference type="PANTHER" id="PTHR46485:SF5">
    <property type="entry name" value="CENTER DIVIDER, ISOFORM A"/>
    <property type="match status" value="1"/>
</dbReference>
<reference evidence="12" key="1">
    <citation type="submission" date="2020-01" db="EMBL/GenBank/DDBJ databases">
        <title>Development of genomics and gene disruption for Polysphondylium violaceum indicates a role for the polyketide synthase stlB in stalk morphogenesis.</title>
        <authorList>
            <person name="Narita B."/>
            <person name="Kawabe Y."/>
            <person name="Kin K."/>
            <person name="Saito T."/>
            <person name="Gibbs R."/>
            <person name="Kuspa A."/>
            <person name="Muzny D."/>
            <person name="Queller D."/>
            <person name="Richards S."/>
            <person name="Strassman J."/>
            <person name="Sucgang R."/>
            <person name="Worley K."/>
            <person name="Schaap P."/>
        </authorList>
    </citation>
    <scope>NUCLEOTIDE SEQUENCE</scope>
    <source>
        <strain evidence="12">QSvi11</strain>
    </source>
</reference>
<dbReference type="InterPro" id="IPR008271">
    <property type="entry name" value="Ser/Thr_kinase_AS"/>
</dbReference>
<feature type="compositionally biased region" description="Low complexity" evidence="10">
    <location>
        <begin position="655"/>
        <end position="684"/>
    </location>
</feature>
<evidence type="ECO:0000256" key="7">
    <source>
        <dbReference type="ARBA" id="ARBA00022840"/>
    </source>
</evidence>
<dbReference type="PROSITE" id="PS50011">
    <property type="entry name" value="PROTEIN_KINASE_DOM"/>
    <property type="match status" value="1"/>
</dbReference>
<evidence type="ECO:0000256" key="10">
    <source>
        <dbReference type="SAM" id="MobiDB-lite"/>
    </source>
</evidence>
<dbReference type="Proteomes" id="UP000695562">
    <property type="component" value="Unassembled WGS sequence"/>
</dbReference>
<keyword evidence="13" id="KW-1185">Reference proteome</keyword>
<comment type="catalytic activity">
    <reaction evidence="8">
        <text>L-threonyl-[protein] + ATP = O-phospho-L-threonyl-[protein] + ADP + H(+)</text>
        <dbReference type="Rhea" id="RHEA:46608"/>
        <dbReference type="Rhea" id="RHEA-COMP:11060"/>
        <dbReference type="Rhea" id="RHEA-COMP:11605"/>
        <dbReference type="ChEBI" id="CHEBI:15378"/>
        <dbReference type="ChEBI" id="CHEBI:30013"/>
        <dbReference type="ChEBI" id="CHEBI:30616"/>
        <dbReference type="ChEBI" id="CHEBI:61977"/>
        <dbReference type="ChEBI" id="CHEBI:456216"/>
        <dbReference type="EC" id="2.7.11.1"/>
    </reaction>
</comment>
<comment type="similarity">
    <text evidence="1">Belongs to the protein kinase superfamily. TKL Ser/Thr protein kinase family.</text>
</comment>
<feature type="compositionally biased region" description="Low complexity" evidence="10">
    <location>
        <begin position="349"/>
        <end position="364"/>
    </location>
</feature>
<keyword evidence="4" id="KW-0808">Transferase</keyword>
<name>A0A8J4UXT7_9MYCE</name>
<comment type="catalytic activity">
    <reaction evidence="9">
        <text>L-seryl-[protein] + ATP = O-phospho-L-seryl-[protein] + ADP + H(+)</text>
        <dbReference type="Rhea" id="RHEA:17989"/>
        <dbReference type="Rhea" id="RHEA-COMP:9863"/>
        <dbReference type="Rhea" id="RHEA-COMP:11604"/>
        <dbReference type="ChEBI" id="CHEBI:15378"/>
        <dbReference type="ChEBI" id="CHEBI:29999"/>
        <dbReference type="ChEBI" id="CHEBI:30616"/>
        <dbReference type="ChEBI" id="CHEBI:83421"/>
        <dbReference type="ChEBI" id="CHEBI:456216"/>
        <dbReference type="EC" id="2.7.11.1"/>
    </reaction>
</comment>
<evidence type="ECO:0000256" key="4">
    <source>
        <dbReference type="ARBA" id="ARBA00022679"/>
    </source>
</evidence>
<dbReference type="SMART" id="SM00220">
    <property type="entry name" value="S_TKc"/>
    <property type="match status" value="1"/>
</dbReference>
<dbReference type="InterPro" id="IPR011009">
    <property type="entry name" value="Kinase-like_dom_sf"/>
</dbReference>
<keyword evidence="3" id="KW-0723">Serine/threonine-protein kinase</keyword>
<gene>
    <name evidence="12" type="ORF">CYY_007213</name>
</gene>
<keyword evidence="5" id="KW-0547">Nucleotide-binding</keyword>
<evidence type="ECO:0000313" key="13">
    <source>
        <dbReference type="Proteomes" id="UP000695562"/>
    </source>
</evidence>
<feature type="compositionally biased region" description="Low complexity" evidence="10">
    <location>
        <begin position="692"/>
        <end position="705"/>
    </location>
</feature>
<accession>A0A8J4UXT7</accession>
<dbReference type="EMBL" id="AJWJ01000372">
    <property type="protein sequence ID" value="KAF2071460.1"/>
    <property type="molecule type" value="Genomic_DNA"/>
</dbReference>
<dbReference type="CDD" id="cd13999">
    <property type="entry name" value="STKc_MAP3K-like"/>
    <property type="match status" value="1"/>
</dbReference>
<dbReference type="EC" id="2.7.11.1" evidence="2"/>
<keyword evidence="7" id="KW-0067">ATP-binding</keyword>
<evidence type="ECO:0000256" key="6">
    <source>
        <dbReference type="ARBA" id="ARBA00022777"/>
    </source>
</evidence>
<evidence type="ECO:0000256" key="5">
    <source>
        <dbReference type="ARBA" id="ARBA00022741"/>
    </source>
</evidence>
<evidence type="ECO:0000256" key="2">
    <source>
        <dbReference type="ARBA" id="ARBA00012513"/>
    </source>
</evidence>
<proteinExistence type="inferred from homology"/>
<evidence type="ECO:0000256" key="3">
    <source>
        <dbReference type="ARBA" id="ARBA00022527"/>
    </source>
</evidence>
<sequence length="807" mass="91513">MSLFDSNKSKRLSKIIDYSEIKFDDLNQVGSGGFGKVYAGYLNGRKVGIKKITIYDNDPNKEILSKFLLREIYTLKMLSHPNVIQFYGMAVKDKSYYLLTELVSGGDLHWYIKHKKNKMNYKLILLIARDIASAMKYLHDNGVIHRDLKSTNLLVSEGWVIKVCDMGLARTVNSVEKSKMTICGTDDYMAPEVMIGEEYDQSCDVFSFGMVLVEMILRESLTPRMRNEDLGLDKPYLLNKLPKDCPDEFRQLILHCCKIQPSARPSFEQIHGLICHLLEQMTSLAEPEYPSLRTFKPPDLHIPVSKNKPSQFSFPRPYQESSNNLANTLNASGNSNQESKFSFPRPYQGSTNNLGNSLNNSSNNIQESKFSFPRPYQGSTNNLGNSLNNSQQQESKFSFPRPYQGSTNNLGNSLNSSSNNSQQESKFSFPIPYEPSEESKIYNNNNNNNPLLSNQRSYQQPFLSCSTDSDINDLQCMAKDINFSDSPSGLCFSKPFQSIDDQFNINNDDPLQIDDLQYNIVQDNNNSNDNDDEQNLQVISFEEFELLDFPRPYQPDGVENTQPTQLIETPDYSFPRPWNPDIDPPIKSRVVTSIARVNTPDQLKKQESKVIQSISINNEKVDFKEENNNNDKIVNTSKPKPVVIPVTKTPDIIITTSDNNTVNNNNNNNNNDRTNSLSPNETSPLPSPTSPISPTSPTSPTSPKSSHGRSRSLDFKQSTKAIIKKFEELTRFHSQNNVKKGETKETSTTSTKERSRDGKDNNDGKEKEKERDKDKDKKKEKTPPPSPTKVPFWKSKPQPKDSIKTCK</sequence>
<dbReference type="InterPro" id="IPR050940">
    <property type="entry name" value="Actin_reg-Ser/Thr_kinase"/>
</dbReference>
<evidence type="ECO:0000256" key="1">
    <source>
        <dbReference type="ARBA" id="ARBA00005843"/>
    </source>
</evidence>
<organism evidence="12 13">
    <name type="scientific">Polysphondylium violaceum</name>
    <dbReference type="NCBI Taxonomy" id="133409"/>
    <lineage>
        <taxon>Eukaryota</taxon>
        <taxon>Amoebozoa</taxon>
        <taxon>Evosea</taxon>
        <taxon>Eumycetozoa</taxon>
        <taxon>Dictyostelia</taxon>
        <taxon>Dictyosteliales</taxon>
        <taxon>Dictyosteliaceae</taxon>
        <taxon>Polysphondylium</taxon>
    </lineage>
</organism>
<feature type="compositionally biased region" description="Basic and acidic residues" evidence="10">
    <location>
        <begin position="739"/>
        <end position="782"/>
    </location>
</feature>
<dbReference type="AlphaFoldDB" id="A0A8J4UXT7"/>
<evidence type="ECO:0000256" key="8">
    <source>
        <dbReference type="ARBA" id="ARBA00047899"/>
    </source>
</evidence>
<feature type="region of interest" description="Disordered" evidence="10">
    <location>
        <begin position="733"/>
        <end position="807"/>
    </location>
</feature>
<dbReference type="SUPFAM" id="SSF56112">
    <property type="entry name" value="Protein kinase-like (PK-like)"/>
    <property type="match status" value="1"/>
</dbReference>
<dbReference type="Pfam" id="PF00069">
    <property type="entry name" value="Pkinase"/>
    <property type="match status" value="1"/>
</dbReference>
<dbReference type="PRINTS" id="PR00109">
    <property type="entry name" value="TYRKINASE"/>
</dbReference>
<dbReference type="PROSITE" id="PS00108">
    <property type="entry name" value="PROTEIN_KINASE_ST"/>
    <property type="match status" value="1"/>
</dbReference>
<evidence type="ECO:0000313" key="12">
    <source>
        <dbReference type="EMBL" id="KAF2071460.1"/>
    </source>
</evidence>
<feature type="compositionally biased region" description="Basic and acidic residues" evidence="10">
    <location>
        <begin position="798"/>
        <end position="807"/>
    </location>
</feature>
<dbReference type="PANTHER" id="PTHR46485">
    <property type="entry name" value="LIM DOMAIN KINASE 1"/>
    <property type="match status" value="1"/>
</dbReference>
<feature type="region of interest" description="Disordered" evidence="10">
    <location>
        <begin position="297"/>
        <end position="433"/>
    </location>
</feature>
<dbReference type="GO" id="GO:0005524">
    <property type="term" value="F:ATP binding"/>
    <property type="evidence" value="ECO:0007669"/>
    <property type="project" value="UniProtKB-KW"/>
</dbReference>
<feature type="region of interest" description="Disordered" evidence="10">
    <location>
        <begin position="655"/>
        <end position="717"/>
    </location>
</feature>
<protein>
    <recommendedName>
        <fullName evidence="2">non-specific serine/threonine protein kinase</fullName>
        <ecNumber evidence="2">2.7.11.1</ecNumber>
    </recommendedName>
</protein>
<evidence type="ECO:0000259" key="11">
    <source>
        <dbReference type="PROSITE" id="PS50011"/>
    </source>
</evidence>
<dbReference type="InterPro" id="IPR000719">
    <property type="entry name" value="Prot_kinase_dom"/>
</dbReference>
<feature type="domain" description="Protein kinase" evidence="11">
    <location>
        <begin position="23"/>
        <end position="274"/>
    </location>
</feature>
<feature type="compositionally biased region" description="Low complexity" evidence="10">
    <location>
        <begin position="321"/>
        <end position="336"/>
    </location>
</feature>
<feature type="compositionally biased region" description="Low complexity" evidence="10">
    <location>
        <begin position="405"/>
        <end position="421"/>
    </location>
</feature>
<comment type="caution">
    <text evidence="12">The sequence shown here is derived from an EMBL/GenBank/DDBJ whole genome shotgun (WGS) entry which is preliminary data.</text>
</comment>
<evidence type="ECO:0000256" key="9">
    <source>
        <dbReference type="ARBA" id="ARBA00048679"/>
    </source>
</evidence>
<dbReference type="GO" id="GO:0004674">
    <property type="term" value="F:protein serine/threonine kinase activity"/>
    <property type="evidence" value="ECO:0007669"/>
    <property type="project" value="UniProtKB-KW"/>
</dbReference>
<dbReference type="OrthoDB" id="20134at2759"/>